<dbReference type="EMBL" id="HBIO01019185">
    <property type="protein sequence ID" value="CAE0469906.1"/>
    <property type="molecule type" value="Transcribed_RNA"/>
</dbReference>
<dbReference type="AlphaFoldDB" id="A0A7S3Q963"/>
<protein>
    <submittedName>
        <fullName evidence="1">Uncharacterized protein</fullName>
    </submittedName>
</protein>
<gene>
    <name evidence="1" type="ORF">CDEB00056_LOCUS14759</name>
</gene>
<organism evidence="1">
    <name type="scientific">Chaetoceros debilis</name>
    <dbReference type="NCBI Taxonomy" id="122233"/>
    <lineage>
        <taxon>Eukaryota</taxon>
        <taxon>Sar</taxon>
        <taxon>Stramenopiles</taxon>
        <taxon>Ochrophyta</taxon>
        <taxon>Bacillariophyta</taxon>
        <taxon>Coscinodiscophyceae</taxon>
        <taxon>Chaetocerotophycidae</taxon>
        <taxon>Chaetocerotales</taxon>
        <taxon>Chaetocerotaceae</taxon>
        <taxon>Chaetoceros</taxon>
    </lineage>
</organism>
<name>A0A7S3Q963_9STRA</name>
<reference evidence="1" key="1">
    <citation type="submission" date="2021-01" db="EMBL/GenBank/DDBJ databases">
        <authorList>
            <person name="Corre E."/>
            <person name="Pelletier E."/>
            <person name="Niang G."/>
            <person name="Scheremetjew M."/>
            <person name="Finn R."/>
            <person name="Kale V."/>
            <person name="Holt S."/>
            <person name="Cochrane G."/>
            <person name="Meng A."/>
            <person name="Brown T."/>
            <person name="Cohen L."/>
        </authorList>
    </citation>
    <scope>NUCLEOTIDE SEQUENCE</scope>
    <source>
        <strain evidence="1">MM31A-1</strain>
    </source>
</reference>
<proteinExistence type="predicted"/>
<accession>A0A7S3Q963</accession>
<evidence type="ECO:0000313" key="1">
    <source>
        <dbReference type="EMBL" id="CAE0469906.1"/>
    </source>
</evidence>
<sequence length="175" mass="19354">MGWDCRNTMHLKPAAFCGRKHITISSQWYNFTGKDRTIYEDQGPALKLTGPAVKFLNNGKPLTFSANGLGRVLHNGQCDEGQWETDIDTCEPFFNYEVKIFASNKKSNEQCRGYDFARQLKSICKLKANVDCTVLDGKNGGEGTPCEEVERCVIAGDDFVASNGGNALARNASRM</sequence>